<dbReference type="FunFam" id="1.10.1040.10:FF:000001">
    <property type="entry name" value="Glycerol-3-phosphate dehydrogenase [NAD(P)+]"/>
    <property type="match status" value="1"/>
</dbReference>
<dbReference type="SUPFAM" id="SSF51735">
    <property type="entry name" value="NAD(P)-binding Rossmann-fold domains"/>
    <property type="match status" value="1"/>
</dbReference>
<feature type="binding site" evidence="13">
    <location>
        <position position="282"/>
    </location>
    <ligand>
        <name>NADPH</name>
        <dbReference type="ChEBI" id="CHEBI:57783"/>
    </ligand>
</feature>
<feature type="active site" description="Proton acceptor" evidence="13 14">
    <location>
        <position position="191"/>
    </location>
</feature>
<evidence type="ECO:0000256" key="9">
    <source>
        <dbReference type="ARBA" id="ARBA00052716"/>
    </source>
</evidence>
<dbReference type="NCBIfam" id="NF000942">
    <property type="entry name" value="PRK00094.1-4"/>
    <property type="match status" value="1"/>
</dbReference>
<proteinExistence type="inferred from homology"/>
<evidence type="ECO:0000256" key="12">
    <source>
        <dbReference type="ARBA" id="ARBA00080511"/>
    </source>
</evidence>
<dbReference type="NCBIfam" id="NF000940">
    <property type="entry name" value="PRK00094.1-2"/>
    <property type="match status" value="1"/>
</dbReference>
<feature type="binding site" evidence="13">
    <location>
        <position position="140"/>
    </location>
    <ligand>
        <name>NADPH</name>
        <dbReference type="ChEBI" id="CHEBI:57783"/>
    </ligand>
</feature>
<feature type="domain" description="Glycerol-3-phosphate dehydrogenase NAD-dependent C-terminal" evidence="19">
    <location>
        <begin position="180"/>
        <end position="319"/>
    </location>
</feature>
<dbReference type="AlphaFoldDB" id="A0A7W7SZU1"/>
<dbReference type="Proteomes" id="UP000542674">
    <property type="component" value="Unassembled WGS sequence"/>
</dbReference>
<dbReference type="GO" id="GO:0005975">
    <property type="term" value="P:carbohydrate metabolic process"/>
    <property type="evidence" value="ECO:0007669"/>
    <property type="project" value="InterPro"/>
</dbReference>
<evidence type="ECO:0000256" key="1">
    <source>
        <dbReference type="ARBA" id="ARBA00011009"/>
    </source>
</evidence>
<name>A0A7W7SZU1_9PSEU</name>
<feature type="binding site" evidence="15">
    <location>
        <begin position="255"/>
        <end position="256"/>
    </location>
    <ligand>
        <name>substrate</name>
    </ligand>
</feature>
<evidence type="ECO:0000256" key="4">
    <source>
        <dbReference type="ARBA" id="ARBA00023002"/>
    </source>
</evidence>
<dbReference type="PANTHER" id="PTHR11728:SF1">
    <property type="entry name" value="GLYCEROL-3-PHOSPHATE DEHYDROGENASE [NAD(+)] 2, CHLOROPLASTIC"/>
    <property type="match status" value="1"/>
</dbReference>
<evidence type="ECO:0000256" key="15">
    <source>
        <dbReference type="PIRSR" id="PIRSR000114-2"/>
    </source>
</evidence>
<evidence type="ECO:0000313" key="20">
    <source>
        <dbReference type="EMBL" id="MBB4963880.1"/>
    </source>
</evidence>
<comment type="caution">
    <text evidence="13">Lacks conserved residue(s) required for the propagation of feature annotation.</text>
</comment>
<keyword evidence="6 13" id="KW-0443">Lipid metabolism</keyword>
<dbReference type="UniPathway" id="UPA00940"/>
<dbReference type="GO" id="GO:0046168">
    <property type="term" value="P:glycerol-3-phosphate catabolic process"/>
    <property type="evidence" value="ECO:0007669"/>
    <property type="project" value="InterPro"/>
</dbReference>
<evidence type="ECO:0000256" key="7">
    <source>
        <dbReference type="ARBA" id="ARBA00023209"/>
    </source>
</evidence>
<evidence type="ECO:0000256" key="6">
    <source>
        <dbReference type="ARBA" id="ARBA00023098"/>
    </source>
</evidence>
<dbReference type="HAMAP" id="MF_00394">
    <property type="entry name" value="NAD_Glyc3P_dehydrog"/>
    <property type="match status" value="1"/>
</dbReference>
<feature type="binding site" evidence="13">
    <location>
        <position position="49"/>
    </location>
    <ligand>
        <name>NADPH</name>
        <dbReference type="ChEBI" id="CHEBI:57783"/>
    </ligand>
</feature>
<dbReference type="SUPFAM" id="SSF48179">
    <property type="entry name" value="6-phosphogluconate dehydrogenase C-terminal domain-like"/>
    <property type="match status" value="1"/>
</dbReference>
<feature type="binding site" evidence="13">
    <location>
        <position position="106"/>
    </location>
    <ligand>
        <name>sn-glycerol 3-phosphate</name>
        <dbReference type="ChEBI" id="CHEBI:57597"/>
    </ligand>
</feature>
<feature type="binding site" evidence="13">
    <location>
        <position position="32"/>
    </location>
    <ligand>
        <name>NADPH</name>
        <dbReference type="ChEBI" id="CHEBI:57783"/>
    </ligand>
</feature>
<comment type="catalytic activity">
    <reaction evidence="13">
        <text>sn-glycerol 3-phosphate + NAD(+) = dihydroxyacetone phosphate + NADH + H(+)</text>
        <dbReference type="Rhea" id="RHEA:11092"/>
        <dbReference type="ChEBI" id="CHEBI:15378"/>
        <dbReference type="ChEBI" id="CHEBI:57540"/>
        <dbReference type="ChEBI" id="CHEBI:57597"/>
        <dbReference type="ChEBI" id="CHEBI:57642"/>
        <dbReference type="ChEBI" id="CHEBI:57945"/>
        <dbReference type="EC" id="1.1.1.94"/>
    </reaction>
</comment>
<feature type="binding site" evidence="13">
    <location>
        <position position="255"/>
    </location>
    <ligand>
        <name>sn-glycerol 3-phosphate</name>
        <dbReference type="ChEBI" id="CHEBI:57597"/>
    </ligand>
</feature>
<dbReference type="InterPro" id="IPR008927">
    <property type="entry name" value="6-PGluconate_DH-like_C_sf"/>
</dbReference>
<dbReference type="Gene3D" id="3.40.50.720">
    <property type="entry name" value="NAD(P)-binding Rossmann-like Domain"/>
    <property type="match status" value="1"/>
</dbReference>
<evidence type="ECO:0000256" key="11">
    <source>
        <dbReference type="ARBA" id="ARBA00069372"/>
    </source>
</evidence>
<keyword evidence="13" id="KW-0547">Nucleotide-binding</keyword>
<dbReference type="PROSITE" id="PS00957">
    <property type="entry name" value="NAD_G3PDH"/>
    <property type="match status" value="1"/>
</dbReference>
<accession>A0A7W7SZU1</accession>
<keyword evidence="13" id="KW-0963">Cytoplasm</keyword>
<feature type="binding site" evidence="13">
    <location>
        <position position="136"/>
    </location>
    <ligand>
        <name>sn-glycerol 3-phosphate</name>
        <dbReference type="ChEBI" id="CHEBI:57597"/>
    </ligand>
</feature>
<evidence type="ECO:0000259" key="18">
    <source>
        <dbReference type="Pfam" id="PF01210"/>
    </source>
</evidence>
<comment type="catalytic activity">
    <reaction evidence="9">
        <text>sn-glycerol 3-phosphate + NADP(+) = dihydroxyacetone phosphate + NADPH + H(+)</text>
        <dbReference type="Rhea" id="RHEA:11096"/>
        <dbReference type="ChEBI" id="CHEBI:15378"/>
        <dbReference type="ChEBI" id="CHEBI:57597"/>
        <dbReference type="ChEBI" id="CHEBI:57642"/>
        <dbReference type="ChEBI" id="CHEBI:57783"/>
        <dbReference type="ChEBI" id="CHEBI:58349"/>
        <dbReference type="EC" id="1.1.1.94"/>
    </reaction>
    <physiologicalReaction direction="right-to-left" evidence="9">
        <dbReference type="Rhea" id="RHEA:11098"/>
    </physiologicalReaction>
</comment>
<feature type="binding site" evidence="13">
    <location>
        <position position="280"/>
    </location>
    <ligand>
        <name>NADPH</name>
        <dbReference type="ChEBI" id="CHEBI:57783"/>
    </ligand>
</feature>
<sequence>MTRVAVMGAGSWGTAFAKVLADAGTDTVLWARRSEVADAISARRVNPDYLPDVVLPANLVATTDAEKALAGARAVVLGVPSQTLRANLAGWRDLLPPDATLVSLAKGVELGTLKRMSEVIREVADVPEDRVAVVTGPNLAKEIAAEQPTATVIACADHDRAVELQRACSNAYFRPYTNVDVVGCELGGACKNVIALACGMAAGLGFGDNTMASIITRGLAETARLGAALGADPLTFAGLAGLGDLVATCASPLSRNRTFGERLGRGETLAQAQEAAHGQVAEGVKSCRSIGELAARNGVDMPITDGVRQVCHEGLDPRVLTAALLGRERKSERQ</sequence>
<dbReference type="InterPro" id="IPR006109">
    <property type="entry name" value="G3P_DH_NAD-dep_C"/>
</dbReference>
<evidence type="ECO:0000256" key="10">
    <source>
        <dbReference type="ARBA" id="ARBA00066687"/>
    </source>
</evidence>
<keyword evidence="4 13" id="KW-0560">Oxidoreductase</keyword>
<feature type="binding site" evidence="13">
    <location>
        <position position="106"/>
    </location>
    <ligand>
        <name>NADPH</name>
        <dbReference type="ChEBI" id="CHEBI:57783"/>
    </ligand>
</feature>
<dbReference type="Gene3D" id="1.10.1040.10">
    <property type="entry name" value="N-(1-d-carboxylethyl)-l-norvaline Dehydrogenase, domain 2"/>
    <property type="match status" value="1"/>
</dbReference>
<feature type="binding site" evidence="16">
    <location>
        <position position="140"/>
    </location>
    <ligand>
        <name>NAD(+)</name>
        <dbReference type="ChEBI" id="CHEBI:57540"/>
    </ligand>
</feature>
<feature type="binding site" evidence="13">
    <location>
        <position position="255"/>
    </location>
    <ligand>
        <name>NADPH</name>
        <dbReference type="ChEBI" id="CHEBI:57783"/>
    </ligand>
</feature>
<feature type="binding site" evidence="13">
    <location>
        <position position="12"/>
    </location>
    <ligand>
        <name>NADPH</name>
        <dbReference type="ChEBI" id="CHEBI:57783"/>
    </ligand>
</feature>
<comment type="pathway">
    <text evidence="13">Membrane lipid metabolism; glycerophospholipid metabolism.</text>
</comment>
<dbReference type="InterPro" id="IPR013328">
    <property type="entry name" value="6PGD_dom2"/>
</dbReference>
<dbReference type="Pfam" id="PF01210">
    <property type="entry name" value="NAD_Gly3P_dh_N"/>
    <property type="match status" value="1"/>
</dbReference>
<dbReference type="Pfam" id="PF07479">
    <property type="entry name" value="NAD_Gly3P_dh_C"/>
    <property type="match status" value="1"/>
</dbReference>
<organism evidence="20 21">
    <name type="scientific">Saccharothrix violaceirubra</name>
    <dbReference type="NCBI Taxonomy" id="413306"/>
    <lineage>
        <taxon>Bacteria</taxon>
        <taxon>Bacillati</taxon>
        <taxon>Actinomycetota</taxon>
        <taxon>Actinomycetes</taxon>
        <taxon>Pseudonocardiales</taxon>
        <taxon>Pseudonocardiaceae</taxon>
        <taxon>Saccharothrix</taxon>
    </lineage>
</organism>
<feature type="binding site" evidence="13">
    <location>
        <position position="256"/>
    </location>
    <ligand>
        <name>sn-glycerol 3-phosphate</name>
        <dbReference type="ChEBI" id="CHEBI:57597"/>
    </ligand>
</feature>
<feature type="binding site" evidence="13">
    <location>
        <position position="254"/>
    </location>
    <ligand>
        <name>sn-glycerol 3-phosphate</name>
        <dbReference type="ChEBI" id="CHEBI:57597"/>
    </ligand>
</feature>
<evidence type="ECO:0000256" key="5">
    <source>
        <dbReference type="ARBA" id="ARBA00023027"/>
    </source>
</evidence>
<keyword evidence="5 13" id="KW-0520">NAD</keyword>
<feature type="binding site" evidence="13">
    <location>
        <position position="33"/>
    </location>
    <ligand>
        <name>NADPH</name>
        <dbReference type="ChEBI" id="CHEBI:57783"/>
    </ligand>
</feature>
<evidence type="ECO:0000256" key="8">
    <source>
        <dbReference type="ARBA" id="ARBA00023264"/>
    </source>
</evidence>
<evidence type="ECO:0000256" key="16">
    <source>
        <dbReference type="PIRSR" id="PIRSR000114-3"/>
    </source>
</evidence>
<keyword evidence="3 13" id="KW-0521">NADP</keyword>
<dbReference type="GO" id="GO:0047952">
    <property type="term" value="F:glycerol-3-phosphate dehydrogenase [NAD(P)+] activity"/>
    <property type="evidence" value="ECO:0007669"/>
    <property type="project" value="UniProtKB-UniRule"/>
</dbReference>
<reference evidence="20 21" key="1">
    <citation type="submission" date="2020-08" db="EMBL/GenBank/DDBJ databases">
        <title>Sequencing the genomes of 1000 actinobacteria strains.</title>
        <authorList>
            <person name="Klenk H.-P."/>
        </authorList>
    </citation>
    <scope>NUCLEOTIDE SEQUENCE [LARGE SCALE GENOMIC DNA]</scope>
    <source>
        <strain evidence="20 21">DSM 45084</strain>
    </source>
</reference>
<keyword evidence="7 13" id="KW-0594">Phospholipid biosynthesis</keyword>
<evidence type="ECO:0000256" key="3">
    <source>
        <dbReference type="ARBA" id="ARBA00022857"/>
    </source>
</evidence>
<dbReference type="FunFam" id="3.40.50.720:FF:000019">
    <property type="entry name" value="Glycerol-3-phosphate dehydrogenase [NAD(P)+]"/>
    <property type="match status" value="1"/>
</dbReference>
<keyword evidence="21" id="KW-1185">Reference proteome</keyword>
<dbReference type="InterPro" id="IPR006168">
    <property type="entry name" value="G3P_DH_NAD-dep"/>
</dbReference>
<feature type="binding site" evidence="13">
    <location>
        <position position="244"/>
    </location>
    <ligand>
        <name>sn-glycerol 3-phosphate</name>
        <dbReference type="ChEBI" id="CHEBI:57597"/>
    </ligand>
</feature>
<dbReference type="EC" id="1.1.1.94" evidence="10 13"/>
<dbReference type="GO" id="GO:0005829">
    <property type="term" value="C:cytosol"/>
    <property type="evidence" value="ECO:0007669"/>
    <property type="project" value="TreeGrafter"/>
</dbReference>
<dbReference type="InterPro" id="IPR011128">
    <property type="entry name" value="G3P_DH_NAD-dep_N"/>
</dbReference>
<feature type="binding site" evidence="16">
    <location>
        <position position="255"/>
    </location>
    <ligand>
        <name>NAD(+)</name>
        <dbReference type="ChEBI" id="CHEBI:57540"/>
    </ligand>
</feature>
<keyword evidence="2 13" id="KW-0444">Lipid biosynthesis</keyword>
<keyword evidence="8 13" id="KW-1208">Phospholipid metabolism</keyword>
<dbReference type="PANTHER" id="PTHR11728">
    <property type="entry name" value="GLYCEROL-3-PHOSPHATE DEHYDROGENASE"/>
    <property type="match status" value="1"/>
</dbReference>
<gene>
    <name evidence="13" type="primary">gpsA</name>
    <name evidence="20" type="ORF">F4559_001239</name>
</gene>
<dbReference type="GO" id="GO:0006650">
    <property type="term" value="P:glycerophospholipid metabolic process"/>
    <property type="evidence" value="ECO:0007669"/>
    <property type="project" value="UniProtKB-UniRule"/>
</dbReference>
<evidence type="ECO:0000256" key="14">
    <source>
        <dbReference type="PIRSR" id="PIRSR000114-1"/>
    </source>
</evidence>
<feature type="binding site" evidence="13">
    <location>
        <position position="191"/>
    </location>
    <ligand>
        <name>sn-glycerol 3-phosphate</name>
        <dbReference type="ChEBI" id="CHEBI:57597"/>
    </ligand>
</feature>
<evidence type="ECO:0000256" key="2">
    <source>
        <dbReference type="ARBA" id="ARBA00022516"/>
    </source>
</evidence>
<evidence type="ECO:0000259" key="19">
    <source>
        <dbReference type="Pfam" id="PF07479"/>
    </source>
</evidence>
<dbReference type="GO" id="GO:0008654">
    <property type="term" value="P:phospholipid biosynthetic process"/>
    <property type="evidence" value="ECO:0007669"/>
    <property type="project" value="UniProtKB-KW"/>
</dbReference>
<feature type="domain" description="Glycerol-3-phosphate dehydrogenase NAD-dependent N-terminal" evidence="18">
    <location>
        <begin position="4"/>
        <end position="159"/>
    </location>
</feature>
<feature type="binding site" evidence="13">
    <location>
        <position position="11"/>
    </location>
    <ligand>
        <name>NADPH</name>
        <dbReference type="ChEBI" id="CHEBI:57783"/>
    </ligand>
</feature>
<dbReference type="GO" id="GO:0046167">
    <property type="term" value="P:glycerol-3-phosphate biosynthetic process"/>
    <property type="evidence" value="ECO:0007669"/>
    <property type="project" value="UniProtKB-UniRule"/>
</dbReference>
<dbReference type="PRINTS" id="PR00077">
    <property type="entry name" value="GPDHDRGNASE"/>
</dbReference>
<dbReference type="InterPro" id="IPR036291">
    <property type="entry name" value="NAD(P)-bd_dom_sf"/>
</dbReference>
<protein>
    <recommendedName>
        <fullName evidence="11 13">Glycerol-3-phosphate dehydrogenase [NAD(P)+]</fullName>
        <ecNumber evidence="10 13">1.1.1.94</ecNumber>
    </recommendedName>
    <alternativeName>
        <fullName evidence="13">NAD(P)(+)-dependent glycerol-3-phosphate dehydrogenase</fullName>
    </alternativeName>
    <alternativeName>
        <fullName evidence="12 13">NAD(P)H-dependent dihydroxyacetone-phosphate reductase</fullName>
    </alternativeName>
</protein>
<dbReference type="GO" id="GO:0051287">
    <property type="term" value="F:NAD binding"/>
    <property type="evidence" value="ECO:0007669"/>
    <property type="project" value="InterPro"/>
</dbReference>
<evidence type="ECO:0000256" key="17">
    <source>
        <dbReference type="RuleBase" id="RU000437"/>
    </source>
</evidence>
<dbReference type="PIRSF" id="PIRSF000114">
    <property type="entry name" value="Glycerol-3-P_dh"/>
    <property type="match status" value="1"/>
</dbReference>
<comment type="caution">
    <text evidence="20">The sequence shown here is derived from an EMBL/GenBank/DDBJ whole genome shotgun (WGS) entry which is preliminary data.</text>
</comment>
<dbReference type="EMBL" id="JACHJS010000001">
    <property type="protein sequence ID" value="MBB4963880.1"/>
    <property type="molecule type" value="Genomic_DNA"/>
</dbReference>
<comment type="function">
    <text evidence="13">Catalyzes the reduction of the glycolytic intermediate dihydroxyacetone phosphate (DHAP) to sn-glycerol 3-phosphate (G3P), the key precursor for phospholipid synthesis.</text>
</comment>
<comment type="subcellular location">
    <subcellularLocation>
        <location evidence="13">Cytoplasm</location>
    </subcellularLocation>
</comment>
<feature type="binding site" evidence="15">
    <location>
        <position position="106"/>
    </location>
    <ligand>
        <name>substrate</name>
    </ligand>
</feature>
<comment type="similarity">
    <text evidence="1 13 17">Belongs to the NAD-dependent glycerol-3-phosphate dehydrogenase family.</text>
</comment>
<evidence type="ECO:0000313" key="21">
    <source>
        <dbReference type="Proteomes" id="UP000542674"/>
    </source>
</evidence>
<feature type="binding site" evidence="16">
    <location>
        <begin position="8"/>
        <end position="13"/>
    </location>
    <ligand>
        <name>NAD(+)</name>
        <dbReference type="ChEBI" id="CHEBI:57540"/>
    </ligand>
</feature>
<evidence type="ECO:0000256" key="13">
    <source>
        <dbReference type="HAMAP-Rule" id="MF_00394"/>
    </source>
</evidence>